<feature type="compositionally biased region" description="Low complexity" evidence="1">
    <location>
        <begin position="28"/>
        <end position="37"/>
    </location>
</feature>
<evidence type="ECO:0008006" key="4">
    <source>
        <dbReference type="Google" id="ProtNLM"/>
    </source>
</evidence>
<sequence length="296" mass="31783">MLQSIGSVAFGGIALSGTTTAAPGNGKGSNSGKSNSGNGRGGGFPPKGITEWGDSIEIGNGEISTFSSVTPSGKPKAVGVHFADGTFDALPYAEDFESGDATGMKIHGGFWSKPFNLDFPENTPEPISYAGCGWNPGGHTPRGVYDKPHFDLHYHFYEPDPVSQIAPGVIEDLPDEKIPDGYQLIEGGAIVPKMGAHLAPEDAPEFDDRNEASDWQETLIWGVADVDDDGEYENNYVEPMITLDYFENHLDGVEKQDIPQPDVYPKEGHYPTTYTVRDLGDGGYAVVMEGFEERSA</sequence>
<dbReference type="Proteomes" id="UP000011514">
    <property type="component" value="Unassembled WGS sequence"/>
</dbReference>
<accession>M0E9J3</accession>
<dbReference type="eggNOG" id="arCOG07572">
    <property type="taxonomic scope" value="Archaea"/>
</dbReference>
<protein>
    <recommendedName>
        <fullName evidence="4">DUF5602 domain-containing protein</fullName>
    </recommendedName>
</protein>
<feature type="region of interest" description="Disordered" evidence="1">
    <location>
        <begin position="19"/>
        <end position="54"/>
    </location>
</feature>
<comment type="caution">
    <text evidence="2">The sequence shown here is derived from an EMBL/GenBank/DDBJ whole genome shotgun (WGS) entry which is preliminary data.</text>
</comment>
<evidence type="ECO:0000256" key="1">
    <source>
        <dbReference type="SAM" id="MobiDB-lite"/>
    </source>
</evidence>
<name>M0E9J3_9EURY</name>
<keyword evidence="3" id="KW-1185">Reference proteome</keyword>
<reference evidence="2 3" key="1">
    <citation type="journal article" date="2014" name="PLoS Genet.">
        <title>Phylogenetically driven sequencing of extremely halophilic archaea reveals strategies for static and dynamic osmo-response.</title>
        <authorList>
            <person name="Becker E.A."/>
            <person name="Seitzer P.M."/>
            <person name="Tritt A."/>
            <person name="Larsen D."/>
            <person name="Krusor M."/>
            <person name="Yao A.I."/>
            <person name="Wu D."/>
            <person name="Madern D."/>
            <person name="Eisen J.A."/>
            <person name="Darling A.E."/>
            <person name="Facciotti M.T."/>
        </authorList>
    </citation>
    <scope>NUCLEOTIDE SEQUENCE [LARGE SCALE GENOMIC DNA]</scope>
    <source>
        <strain evidence="2 3">DSM 1137</strain>
    </source>
</reference>
<dbReference type="EMBL" id="AOJE01000005">
    <property type="protein sequence ID" value="ELZ43532.1"/>
    <property type="molecule type" value="Genomic_DNA"/>
</dbReference>
<dbReference type="STRING" id="1227484.C471_00410"/>
<evidence type="ECO:0000313" key="3">
    <source>
        <dbReference type="Proteomes" id="UP000011514"/>
    </source>
</evidence>
<dbReference type="PATRIC" id="fig|1227484.4.peg.80"/>
<evidence type="ECO:0000313" key="2">
    <source>
        <dbReference type="EMBL" id="ELZ43532.1"/>
    </source>
</evidence>
<proteinExistence type="predicted"/>
<dbReference type="AlphaFoldDB" id="M0E9J3"/>
<gene>
    <name evidence="2" type="ORF">C471_00410</name>
</gene>
<organism evidence="2 3">
    <name type="scientific">Halorubrum saccharovorum DSM 1137</name>
    <dbReference type="NCBI Taxonomy" id="1227484"/>
    <lineage>
        <taxon>Archaea</taxon>
        <taxon>Methanobacteriati</taxon>
        <taxon>Methanobacteriota</taxon>
        <taxon>Stenosarchaea group</taxon>
        <taxon>Halobacteria</taxon>
        <taxon>Halobacteriales</taxon>
        <taxon>Haloferacaceae</taxon>
        <taxon>Halorubrum</taxon>
    </lineage>
</organism>